<dbReference type="InterPro" id="IPR013122">
    <property type="entry name" value="PKD1_2_channel"/>
</dbReference>
<proteinExistence type="inferred from homology"/>
<feature type="transmembrane region" description="Helical" evidence="7">
    <location>
        <begin position="388"/>
        <end position="407"/>
    </location>
</feature>
<dbReference type="InterPro" id="IPR046791">
    <property type="entry name" value="Polycystin_dom"/>
</dbReference>
<feature type="transmembrane region" description="Helical" evidence="7">
    <location>
        <begin position="79"/>
        <end position="98"/>
    </location>
</feature>
<evidence type="ECO:0000259" key="9">
    <source>
        <dbReference type="Pfam" id="PF20519"/>
    </source>
</evidence>
<comment type="similarity">
    <text evidence="2">Belongs to the polycystin family.</text>
</comment>
<gene>
    <name evidence="10" type="ORF">HPHI1048_LOCUS6768</name>
</gene>
<dbReference type="InterPro" id="IPR051223">
    <property type="entry name" value="Polycystin"/>
</dbReference>
<keyword evidence="4 7" id="KW-1133">Transmembrane helix</keyword>
<accession>A0A7S0E940</accession>
<feature type="transmembrane region" description="Helical" evidence="7">
    <location>
        <begin position="464"/>
        <end position="483"/>
    </location>
</feature>
<dbReference type="PANTHER" id="PTHR10877:SF183">
    <property type="entry name" value="AT14535P-RELATED"/>
    <property type="match status" value="1"/>
</dbReference>
<evidence type="ECO:0000256" key="5">
    <source>
        <dbReference type="ARBA" id="ARBA00023136"/>
    </source>
</evidence>
<feature type="domain" description="Polycystin cation channel PKD1/PKD2" evidence="8">
    <location>
        <begin position="449"/>
        <end position="593"/>
    </location>
</feature>
<dbReference type="Pfam" id="PF08016">
    <property type="entry name" value="PKD_channel"/>
    <property type="match status" value="1"/>
</dbReference>
<feature type="compositionally biased region" description="Low complexity" evidence="6">
    <location>
        <begin position="11"/>
        <end position="23"/>
    </location>
</feature>
<evidence type="ECO:0000256" key="1">
    <source>
        <dbReference type="ARBA" id="ARBA00004141"/>
    </source>
</evidence>
<feature type="transmembrane region" description="Helical" evidence="7">
    <location>
        <begin position="354"/>
        <end position="376"/>
    </location>
</feature>
<feature type="transmembrane region" description="Helical" evidence="7">
    <location>
        <begin position="504"/>
        <end position="526"/>
    </location>
</feature>
<dbReference type="AlphaFoldDB" id="A0A7S0E940"/>
<keyword evidence="3 7" id="KW-0812">Transmembrane</keyword>
<feature type="region of interest" description="Disordered" evidence="6">
    <location>
        <begin position="1"/>
        <end position="59"/>
    </location>
</feature>
<evidence type="ECO:0008006" key="11">
    <source>
        <dbReference type="Google" id="ProtNLM"/>
    </source>
</evidence>
<feature type="transmembrane region" description="Helical" evidence="7">
    <location>
        <begin position="562"/>
        <end position="587"/>
    </location>
</feature>
<feature type="compositionally biased region" description="Basic and acidic residues" evidence="6">
    <location>
        <begin position="25"/>
        <end position="50"/>
    </location>
</feature>
<name>A0A7S0E940_9CRYP</name>
<feature type="domain" description="Polycystin" evidence="9">
    <location>
        <begin position="133"/>
        <end position="344"/>
    </location>
</feature>
<comment type="subcellular location">
    <subcellularLocation>
        <location evidence="1">Membrane</location>
        <topology evidence="1">Multi-pass membrane protein</topology>
    </subcellularLocation>
</comment>
<evidence type="ECO:0000256" key="3">
    <source>
        <dbReference type="ARBA" id="ARBA00022692"/>
    </source>
</evidence>
<evidence type="ECO:0000256" key="2">
    <source>
        <dbReference type="ARBA" id="ARBA00007200"/>
    </source>
</evidence>
<evidence type="ECO:0000259" key="8">
    <source>
        <dbReference type="Pfam" id="PF08016"/>
    </source>
</evidence>
<evidence type="ECO:0000256" key="6">
    <source>
        <dbReference type="SAM" id="MobiDB-lite"/>
    </source>
</evidence>
<dbReference type="EMBL" id="HBEO01009654">
    <property type="protein sequence ID" value="CAD8477268.1"/>
    <property type="molecule type" value="Transcribed_RNA"/>
</dbReference>
<sequence>MARTARGSGRTTVMMAATGAAGASKARDSEASDRRGDRDEIESGGRKGGEQGHGGLFAEQEKERALAAEEVKVRARRKLMEMLAFIVFLVLFTCNALMQRPVEASHDFSKEFTAATLEGASFSSTTYFKGIRDVGTVDDFWTWMVECPMQYLYIDRSYNGSLFGPDFQGTTWRVNGNNVIVQRPRLRQVRVEPQTCKIPKRMKAKVGYGDQQTCIPKVQDAEIDKTTWWALELNSSFVMVQRPVPFYSASQLSSSSFTSRASGSPLSYDGGGFIQDFPLNMSNAQFVGFLQALRAGGWTDSRTRAVFFDYVVYNVALNLFLSTRLLFEFLPYGFVRSSNSIRVMRFGYVRLSDLSLLVLDIFVYVTVFIWLGLLILRVSKERRRVLRDVWFCIDLVNIVIFMITLGYKVQYYNMVKDFIGGYPDPSVAGSPSQESPVFGSGRGETGFLQRYMDFDALGWYSNQITNWTGFNALITWLKFLGYLQYLNPAVSRLILTLARSAKDVTIFTILLAIALWAFALALYVSFGSEMDEFKSVNLAYINVCKSLVQGLDFDKIRQVNVFLGPLLFLLFQFICFFFLLNMFIAIIMESYEIVREQEEKVTLMSYLREKLSHVIGTTVHPVPVHIDNNDSDKGAGREEANLEDNGKVQQNVQKIQADIELVLASLVDFRKEMRSLGKKVHQITETGGKGHYPTNFLE</sequence>
<dbReference type="Gene3D" id="1.10.287.70">
    <property type="match status" value="1"/>
</dbReference>
<organism evidence="10">
    <name type="scientific">Hanusia phi</name>
    <dbReference type="NCBI Taxonomy" id="3032"/>
    <lineage>
        <taxon>Eukaryota</taxon>
        <taxon>Cryptophyceae</taxon>
        <taxon>Pyrenomonadales</taxon>
        <taxon>Geminigeraceae</taxon>
        <taxon>Hanusia</taxon>
    </lineage>
</organism>
<keyword evidence="5 7" id="KW-0472">Membrane</keyword>
<protein>
    <recommendedName>
        <fullName evidence="11">Polycystin cation channel PKD1/PKD2 domain-containing protein</fullName>
    </recommendedName>
</protein>
<dbReference type="GO" id="GO:0016020">
    <property type="term" value="C:membrane"/>
    <property type="evidence" value="ECO:0007669"/>
    <property type="project" value="UniProtKB-SubCell"/>
</dbReference>
<reference evidence="10" key="1">
    <citation type="submission" date="2021-01" db="EMBL/GenBank/DDBJ databases">
        <authorList>
            <person name="Corre E."/>
            <person name="Pelletier E."/>
            <person name="Niang G."/>
            <person name="Scheremetjew M."/>
            <person name="Finn R."/>
            <person name="Kale V."/>
            <person name="Holt S."/>
            <person name="Cochrane G."/>
            <person name="Meng A."/>
            <person name="Brown T."/>
            <person name="Cohen L."/>
        </authorList>
    </citation>
    <scope>NUCLEOTIDE SEQUENCE</scope>
    <source>
        <strain evidence="10">CCMP325</strain>
    </source>
</reference>
<evidence type="ECO:0000256" key="7">
    <source>
        <dbReference type="SAM" id="Phobius"/>
    </source>
</evidence>
<evidence type="ECO:0000256" key="4">
    <source>
        <dbReference type="ARBA" id="ARBA00022989"/>
    </source>
</evidence>
<dbReference type="Pfam" id="PF20519">
    <property type="entry name" value="Polycystin_dom"/>
    <property type="match status" value="1"/>
</dbReference>
<evidence type="ECO:0000313" key="10">
    <source>
        <dbReference type="EMBL" id="CAD8477268.1"/>
    </source>
</evidence>
<dbReference type="PANTHER" id="PTHR10877">
    <property type="entry name" value="POLYCYSTIN FAMILY MEMBER"/>
    <property type="match status" value="1"/>
</dbReference>